<dbReference type="Proteomes" id="UP000275846">
    <property type="component" value="Unassembled WGS sequence"/>
</dbReference>
<accession>A0A183SGE5</accession>
<dbReference type="AlphaFoldDB" id="A0A183SGE5"/>
<name>A0A183SGE5_SCHSO</name>
<evidence type="ECO:0000313" key="2">
    <source>
        <dbReference type="EMBL" id="VDL89678.1"/>
    </source>
</evidence>
<dbReference type="EMBL" id="UYSU01032490">
    <property type="protein sequence ID" value="VDL89678.1"/>
    <property type="molecule type" value="Genomic_DNA"/>
</dbReference>
<proteinExistence type="predicted"/>
<organism evidence="4">
    <name type="scientific">Schistocephalus solidus</name>
    <name type="common">Tapeworm</name>
    <dbReference type="NCBI Taxonomy" id="70667"/>
    <lineage>
        <taxon>Eukaryota</taxon>
        <taxon>Metazoa</taxon>
        <taxon>Spiralia</taxon>
        <taxon>Lophotrochozoa</taxon>
        <taxon>Platyhelminthes</taxon>
        <taxon>Cestoda</taxon>
        <taxon>Eucestoda</taxon>
        <taxon>Diphyllobothriidea</taxon>
        <taxon>Diphyllobothriidae</taxon>
        <taxon>Schistocephalus</taxon>
    </lineage>
</organism>
<sequence length="167" mass="18163">MSGRSQVFRGVHHHVCGHTAHRQKHADTEIRQGCGSYCELVGGFNLTAFSTHTDTAVMTLADASAATRSTSDLTGADPPQTDSTTAGREICEKSSPQSQRPLEQPECLGSNETLWLRIAAMPTRGSDREVSFRLGHNPTMVFERNTDAVFCLGSPALSSHRQLHNDN</sequence>
<evidence type="ECO:0000313" key="3">
    <source>
        <dbReference type="Proteomes" id="UP000275846"/>
    </source>
</evidence>
<gene>
    <name evidence="2" type="ORF">SSLN_LOCUS3293</name>
</gene>
<evidence type="ECO:0000313" key="4">
    <source>
        <dbReference type="WBParaSite" id="SSLN_0000339301-mRNA-1"/>
    </source>
</evidence>
<evidence type="ECO:0000256" key="1">
    <source>
        <dbReference type="SAM" id="MobiDB-lite"/>
    </source>
</evidence>
<keyword evidence="3" id="KW-1185">Reference proteome</keyword>
<dbReference type="WBParaSite" id="SSLN_0000339301-mRNA-1">
    <property type="protein sequence ID" value="SSLN_0000339301-mRNA-1"/>
    <property type="gene ID" value="SSLN_0000339301"/>
</dbReference>
<feature type="region of interest" description="Disordered" evidence="1">
    <location>
        <begin position="67"/>
        <end position="106"/>
    </location>
</feature>
<protein>
    <submittedName>
        <fullName evidence="2 4">Uncharacterized protein</fullName>
    </submittedName>
</protein>
<reference evidence="2 3" key="2">
    <citation type="submission" date="2018-11" db="EMBL/GenBank/DDBJ databases">
        <authorList>
            <consortium name="Pathogen Informatics"/>
        </authorList>
    </citation>
    <scope>NUCLEOTIDE SEQUENCE [LARGE SCALE GENOMIC DNA]</scope>
    <source>
        <strain evidence="2 3">NST_G2</strain>
    </source>
</reference>
<reference evidence="4" key="1">
    <citation type="submission" date="2016-06" db="UniProtKB">
        <authorList>
            <consortium name="WormBaseParasite"/>
        </authorList>
    </citation>
    <scope>IDENTIFICATION</scope>
</reference>